<dbReference type="InterPro" id="IPR016762">
    <property type="entry name" value="Methan_mark_17"/>
</dbReference>
<accession>A0A366MBX3</accession>
<sequence>MLVESTDKEGANVYEMIIKQIFQDLQLSPSVKDMRVFVDPVEVVFILAIKMDKTSNFTTLGDVASFEYDKEKDETIIGVKDENYLPNILRKLWLEKDRENVHQPNRFSFILEGDQKNLDTLIIDDPYENLKKRIYDAAFRIIPEGFRIIRDISQDDVIAIVCTDELIKDKWLEKGLTYVEELKAVN</sequence>
<evidence type="ECO:0008006" key="3">
    <source>
        <dbReference type="Google" id="ProtNLM"/>
    </source>
</evidence>
<dbReference type="Proteomes" id="UP000253099">
    <property type="component" value="Unassembled WGS sequence"/>
</dbReference>
<dbReference type="Pfam" id="PF09886">
    <property type="entry name" value="DUF2113"/>
    <property type="match status" value="1"/>
</dbReference>
<dbReference type="PIRSF" id="PIRSF019464">
    <property type="entry name" value="UCP019464"/>
    <property type="match status" value="1"/>
</dbReference>
<dbReference type="EMBL" id="NIZT01000020">
    <property type="protein sequence ID" value="RBQ23695.1"/>
    <property type="molecule type" value="Genomic_DNA"/>
</dbReference>
<keyword evidence="2" id="KW-1185">Reference proteome</keyword>
<gene>
    <name evidence="1" type="ORF">ALNOE001_07600</name>
</gene>
<reference evidence="1 2" key="1">
    <citation type="submission" date="2018-06" db="EMBL/GenBank/DDBJ databases">
        <title>Genomic insight into two independent archaeal endosymbiosis events.</title>
        <authorList>
            <person name="Lind A.E."/>
            <person name="Lewis W.H."/>
            <person name="Spang A."/>
            <person name="Guy L."/>
            <person name="Embley M.T."/>
            <person name="Ettema T.J.G."/>
        </authorList>
    </citation>
    <scope>NUCLEOTIDE SEQUENCE [LARGE SCALE GENOMIC DNA]</scope>
    <source>
        <strain evidence="1">NOE</strain>
    </source>
</reference>
<name>A0A366MBX3_9EURY</name>
<proteinExistence type="predicted"/>
<comment type="caution">
    <text evidence="1">The sequence shown here is derived from an EMBL/GenBank/DDBJ whole genome shotgun (WGS) entry which is preliminary data.</text>
</comment>
<evidence type="ECO:0000313" key="2">
    <source>
        <dbReference type="Proteomes" id="UP000253099"/>
    </source>
</evidence>
<evidence type="ECO:0000313" key="1">
    <source>
        <dbReference type="EMBL" id="RBQ23695.1"/>
    </source>
</evidence>
<protein>
    <recommendedName>
        <fullName evidence="3">Methanogenesis marker 17 protein</fullName>
    </recommendedName>
</protein>
<dbReference type="NCBIfam" id="TIGR03291">
    <property type="entry name" value="methan_mark_17"/>
    <property type="match status" value="1"/>
</dbReference>
<organism evidence="1 2">
    <name type="scientific">Candidatus Methanobinarius endosymbioticus</name>
    <dbReference type="NCBI Taxonomy" id="2006182"/>
    <lineage>
        <taxon>Archaea</taxon>
        <taxon>Methanobacteriati</taxon>
        <taxon>Methanobacteriota</taxon>
        <taxon>Methanomada group</taxon>
        <taxon>Methanobacteria</taxon>
        <taxon>Methanobacteriales</taxon>
        <taxon>Methanobacteriaceae</taxon>
        <taxon>Candidatus Methanobinarius</taxon>
    </lineage>
</organism>
<dbReference type="AlphaFoldDB" id="A0A366MBX3"/>